<proteinExistence type="predicted"/>
<feature type="transmembrane region" description="Helical" evidence="1">
    <location>
        <begin position="80"/>
        <end position="97"/>
    </location>
</feature>
<organism evidence="3 4">
    <name type="scientific">Rhynchospora pubera</name>
    <dbReference type="NCBI Taxonomy" id="906938"/>
    <lineage>
        <taxon>Eukaryota</taxon>
        <taxon>Viridiplantae</taxon>
        <taxon>Streptophyta</taxon>
        <taxon>Embryophyta</taxon>
        <taxon>Tracheophyta</taxon>
        <taxon>Spermatophyta</taxon>
        <taxon>Magnoliopsida</taxon>
        <taxon>Liliopsida</taxon>
        <taxon>Poales</taxon>
        <taxon>Cyperaceae</taxon>
        <taxon>Cyperoideae</taxon>
        <taxon>Rhynchosporeae</taxon>
        <taxon>Rhynchospora</taxon>
    </lineage>
</organism>
<evidence type="ECO:0000256" key="1">
    <source>
        <dbReference type="SAM" id="Phobius"/>
    </source>
</evidence>
<feature type="transmembrane region" description="Helical" evidence="1">
    <location>
        <begin position="49"/>
        <end position="68"/>
    </location>
</feature>
<accession>A0AAV8HBJ4</accession>
<dbReference type="PANTHER" id="PTHR31325">
    <property type="entry name" value="OS01G0798800 PROTEIN-RELATED"/>
    <property type="match status" value="1"/>
</dbReference>
<keyword evidence="1" id="KW-0472">Membrane</keyword>
<dbReference type="Proteomes" id="UP001140206">
    <property type="component" value="Chromosome 1"/>
</dbReference>
<keyword evidence="1" id="KW-0812">Transmembrane</keyword>
<keyword evidence="4" id="KW-1185">Reference proteome</keyword>
<dbReference type="Pfam" id="PF04578">
    <property type="entry name" value="DUF594"/>
    <property type="match status" value="1"/>
</dbReference>
<evidence type="ECO:0000313" key="3">
    <source>
        <dbReference type="EMBL" id="KAJ4813501.1"/>
    </source>
</evidence>
<evidence type="ECO:0000313" key="4">
    <source>
        <dbReference type="Proteomes" id="UP001140206"/>
    </source>
</evidence>
<dbReference type="Pfam" id="PF13968">
    <property type="entry name" value="DUF4220"/>
    <property type="match status" value="1"/>
</dbReference>
<dbReference type="EMBL" id="JAMFTS010000001">
    <property type="protein sequence ID" value="KAJ4813501.1"/>
    <property type="molecule type" value="Genomic_DNA"/>
</dbReference>
<evidence type="ECO:0000259" key="2">
    <source>
        <dbReference type="Pfam" id="PF13968"/>
    </source>
</evidence>
<feature type="transmembrane region" description="Helical" evidence="1">
    <location>
        <begin position="142"/>
        <end position="159"/>
    </location>
</feature>
<name>A0AAV8HBJ4_9POAL</name>
<reference evidence="3" key="1">
    <citation type="submission" date="2022-08" db="EMBL/GenBank/DDBJ databases">
        <authorList>
            <person name="Marques A."/>
        </authorList>
    </citation>
    <scope>NUCLEOTIDE SEQUENCE</scope>
    <source>
        <strain evidence="3">RhyPub2mFocal</strain>
        <tissue evidence="3">Leaves</tissue>
    </source>
</reference>
<gene>
    <name evidence="3" type="ORF">LUZ62_026067</name>
</gene>
<comment type="caution">
    <text evidence="3">The sequence shown here is derived from an EMBL/GenBank/DDBJ whole genome shotgun (WGS) entry which is preliminary data.</text>
</comment>
<feature type="transmembrane region" description="Helical" evidence="1">
    <location>
        <begin position="264"/>
        <end position="282"/>
    </location>
</feature>
<protein>
    <recommendedName>
        <fullName evidence="2">DUF4220 domain-containing protein</fullName>
    </recommendedName>
</protein>
<dbReference type="InterPro" id="IPR025315">
    <property type="entry name" value="DUF4220"/>
</dbReference>
<feature type="transmembrane region" description="Helical" evidence="1">
    <location>
        <begin position="118"/>
        <end position="136"/>
    </location>
</feature>
<dbReference type="InterPro" id="IPR007658">
    <property type="entry name" value="DUF594"/>
</dbReference>
<sequence>MNNIIEKASALWSKEQIKFQVMLSMTLQTILIFLAPLRKRSCDRRLHLLLWLAYLGADYIATLALGSILSNTFDNSGSDLLGQSLTAFWAPFLLLHLGGPDNITSYAIEDNQLWLRHLLSFVGQVSVAFVVLVQSTRRTTRLLVASILIFIVGVTKFGERTLALRSATMQQIKSSAQSLNSADKDRISNTWKILQNFREDNIEFIEQGYDHFLRFRHHLVGTASQFTLGNAPTKDLRLIGMELSFFYDVLHTKMAVRYRMRYRLIRSGLMVSMVMITLFLFINIEKRGHESSDLITTYILLAVALFLEIYSALCLLFSKWMTISLLSLKKKWSSNLASFICRSKSRSLFRGNRRRWSGRMGQYSLIQSAMEGDKKKCSWLKNAWNLLFRGDEIAEVPNILEKTMAEHLEHGNRIERISMIRSSWVTNTLDRYQNLSEIKEAMKKEIAFDECVIGWHMATEICYFASNNAERNSEEGRKREAMYKVSKYMMYLLSERPSMMPPGIAEIRKVQTLKQWEKILGNFRGRGRGRGRSRGRGDIEQACVYFYTQPEVIQGDTHPTLLWAGLLVEQLKEFANQTNEEPQWEVIRDVWMEILTYAAWHCGRTEHARSVSKGGELLTHYWLFMAHFGFVEDTRVFMV</sequence>
<feature type="transmembrane region" description="Helical" evidence="1">
    <location>
        <begin position="294"/>
        <end position="317"/>
    </location>
</feature>
<keyword evidence="1" id="KW-1133">Transmembrane helix</keyword>
<feature type="domain" description="DUF4220" evidence="2">
    <location>
        <begin position="51"/>
        <end position="367"/>
    </location>
</feature>
<dbReference type="AlphaFoldDB" id="A0AAV8HBJ4"/>